<dbReference type="InterPro" id="IPR030678">
    <property type="entry name" value="Peptide/Ni-bd"/>
</dbReference>
<evidence type="ECO:0000313" key="7">
    <source>
        <dbReference type="EMBL" id="NKE15764.1"/>
    </source>
</evidence>
<dbReference type="Gene3D" id="3.40.190.10">
    <property type="entry name" value="Periplasmic binding protein-like II"/>
    <property type="match status" value="1"/>
</dbReference>
<evidence type="ECO:0000259" key="5">
    <source>
        <dbReference type="Pfam" id="PF00496"/>
    </source>
</evidence>
<feature type="chain" id="PRO_5040955542" evidence="4">
    <location>
        <begin position="25"/>
        <end position="528"/>
    </location>
</feature>
<dbReference type="InterPro" id="IPR039424">
    <property type="entry name" value="SBP_5"/>
</dbReference>
<dbReference type="GO" id="GO:0043190">
    <property type="term" value="C:ATP-binding cassette (ABC) transporter complex"/>
    <property type="evidence" value="ECO:0007669"/>
    <property type="project" value="InterPro"/>
</dbReference>
<dbReference type="CDD" id="cd08502">
    <property type="entry name" value="PBP2_NikA_DppA_OppA_like_16"/>
    <property type="match status" value="1"/>
</dbReference>
<reference evidence="6" key="1">
    <citation type="submission" date="2020-01" db="EMBL/GenBank/DDBJ databases">
        <authorList>
            <person name="Rat A."/>
        </authorList>
    </citation>
    <scope>NUCLEOTIDE SEQUENCE</scope>
    <source>
        <strain evidence="6">LMG 31161</strain>
    </source>
</reference>
<comment type="caution">
    <text evidence="6">The sequence shown here is derived from an EMBL/GenBank/DDBJ whole genome shotgun (WGS) entry which is preliminary data.</text>
</comment>
<gene>
    <name evidence="7" type="ORF">GWK15_02335</name>
    <name evidence="6" type="ORF">GXW75_06470</name>
</gene>
<dbReference type="SUPFAM" id="SSF53850">
    <property type="entry name" value="Periplasmic binding protein-like II"/>
    <property type="match status" value="1"/>
</dbReference>
<accession>A0A9X9WEX4</accession>
<keyword evidence="8" id="KW-1185">Reference proteome</keyword>
<evidence type="ECO:0000313" key="6">
    <source>
        <dbReference type="EMBL" id="MBR0658884.1"/>
    </source>
</evidence>
<reference evidence="6" key="3">
    <citation type="journal article" date="2021" name="Syst. Appl. Microbiol.">
        <title>Roseomonas hellenica sp. nov., isolated from roots of wild-growing Alkanna tinctoria.</title>
        <authorList>
            <person name="Rat A."/>
            <person name="Naranjo H.D."/>
            <person name="Lebbe L."/>
            <person name="Cnockaert M."/>
            <person name="Krigas N."/>
            <person name="Grigoriadou K."/>
            <person name="Maloupa E."/>
            <person name="Willems A."/>
        </authorList>
    </citation>
    <scope>NUCLEOTIDE SEQUENCE</scope>
    <source>
        <strain evidence="6">LMG 31161</strain>
    </source>
</reference>
<dbReference type="PANTHER" id="PTHR30290">
    <property type="entry name" value="PERIPLASMIC BINDING COMPONENT OF ABC TRANSPORTER"/>
    <property type="match status" value="1"/>
</dbReference>
<dbReference type="GO" id="GO:1904680">
    <property type="term" value="F:peptide transmembrane transporter activity"/>
    <property type="evidence" value="ECO:0007669"/>
    <property type="project" value="TreeGrafter"/>
</dbReference>
<evidence type="ECO:0000256" key="1">
    <source>
        <dbReference type="ARBA" id="ARBA00004418"/>
    </source>
</evidence>
<dbReference type="EMBL" id="JAAVUP010000001">
    <property type="protein sequence ID" value="NKE15764.1"/>
    <property type="molecule type" value="Genomic_DNA"/>
</dbReference>
<dbReference type="Gene3D" id="3.10.105.10">
    <property type="entry name" value="Dipeptide-binding Protein, Domain 3"/>
    <property type="match status" value="1"/>
</dbReference>
<dbReference type="Proteomes" id="UP000746741">
    <property type="component" value="Unassembled WGS sequence"/>
</dbReference>
<dbReference type="PANTHER" id="PTHR30290:SF38">
    <property type="entry name" value="D,D-DIPEPTIDE-BINDING PERIPLASMIC PROTEIN DDPA-RELATED"/>
    <property type="match status" value="1"/>
</dbReference>
<evidence type="ECO:0000313" key="8">
    <source>
        <dbReference type="Proteomes" id="UP000746741"/>
    </source>
</evidence>
<dbReference type="GO" id="GO:0015833">
    <property type="term" value="P:peptide transport"/>
    <property type="evidence" value="ECO:0007669"/>
    <property type="project" value="TreeGrafter"/>
</dbReference>
<dbReference type="Pfam" id="PF00496">
    <property type="entry name" value="SBP_bac_5"/>
    <property type="match status" value="1"/>
</dbReference>
<dbReference type="RefSeq" id="WP_168038667.1">
    <property type="nucleotide sequence ID" value="NZ_JAAEDK010000011.1"/>
</dbReference>
<proteinExistence type="inferred from homology"/>
<protein>
    <submittedName>
        <fullName evidence="6">ABC transporter substrate-binding protein</fullName>
    </submittedName>
</protein>
<comment type="similarity">
    <text evidence="2">Belongs to the bacterial solute-binding protein 5 family.</text>
</comment>
<organism evidence="6 9">
    <name type="scientific">Neoroseomonas oryzicola</name>
    <dbReference type="NCBI Taxonomy" id="535904"/>
    <lineage>
        <taxon>Bacteria</taxon>
        <taxon>Pseudomonadati</taxon>
        <taxon>Pseudomonadota</taxon>
        <taxon>Alphaproteobacteria</taxon>
        <taxon>Acetobacterales</taxon>
        <taxon>Acetobacteraceae</taxon>
        <taxon>Neoroseomonas</taxon>
    </lineage>
</organism>
<feature type="signal peptide" evidence="4">
    <location>
        <begin position="1"/>
        <end position="24"/>
    </location>
</feature>
<comment type="subcellular location">
    <subcellularLocation>
        <location evidence="1">Periplasm</location>
    </subcellularLocation>
</comment>
<sequence length="528" mass="57590">MSRFRNALMAAALALLGLGGAAMAQTAPSGTLRIVMVGPLPSLDPVVSTSAIIRNHGFMVYDQLFGLDSQGVARPQMVDRHEVSADGMIHRFTLRDGLAFHDGQPVRAADAVASIRRWGERDIAGRALMAATAALEVVDDKTFTLRLSKPFGLVTEALARSTASALFIMPERIARTPANTAITDATGSGPFMFRAQEFMPGERAVYVRNPAYRPRSEPSDGLAGGKVVSLDRIEWLGISDPATAAAALQSGEIDFLETPTPDVLPLLARNRNVRTFAQNPIGSMVWLRPNHHIPPFNNPAARQALLFMVNQQENLQAIGVPPAEQVPYCPAYFLCGTPLESAAGAQGLRAVDLDRARALLREGGYNGERVVFLNAGDWAANNAVVLTMAENMRRAGMNIDVVTTDWATVTQRRNRREPIDQGGWNLFVTIANVLDAQNPLVNVYLAASCDTAPAGWPCDAELERLRASWWEESDPAKRRQILDQVQARAFQVLPYVNAGQYRTLAAYRANVEGLRPTIIPVFWGVTKR</sequence>
<dbReference type="PIRSF" id="PIRSF002741">
    <property type="entry name" value="MppA"/>
    <property type="match status" value="1"/>
</dbReference>
<evidence type="ECO:0000256" key="4">
    <source>
        <dbReference type="SAM" id="SignalP"/>
    </source>
</evidence>
<name>A0A9X9WEX4_9PROT</name>
<dbReference type="EMBL" id="JAAEDK010000011">
    <property type="protein sequence ID" value="MBR0658884.1"/>
    <property type="molecule type" value="Genomic_DNA"/>
</dbReference>
<evidence type="ECO:0000313" key="9">
    <source>
        <dbReference type="Proteomes" id="UP001138708"/>
    </source>
</evidence>
<keyword evidence="3 4" id="KW-0732">Signal</keyword>
<reference evidence="7 8" key="2">
    <citation type="submission" date="2020-02" db="EMBL/GenBank/DDBJ databases">
        <authorList>
            <person name="Sun Q."/>
            <person name="Inoue M."/>
        </authorList>
    </citation>
    <scope>NUCLEOTIDE SEQUENCE [LARGE SCALE GENOMIC DNA]</scope>
    <source>
        <strain evidence="7 8">KCTC 22478</strain>
    </source>
</reference>
<feature type="domain" description="Solute-binding protein family 5" evidence="5">
    <location>
        <begin position="74"/>
        <end position="429"/>
    </location>
</feature>
<dbReference type="AlphaFoldDB" id="A0A9X9WEX4"/>
<dbReference type="InterPro" id="IPR000914">
    <property type="entry name" value="SBP_5_dom"/>
</dbReference>
<evidence type="ECO:0000256" key="3">
    <source>
        <dbReference type="ARBA" id="ARBA00022729"/>
    </source>
</evidence>
<dbReference type="Proteomes" id="UP001138708">
    <property type="component" value="Unassembled WGS sequence"/>
</dbReference>
<evidence type="ECO:0000256" key="2">
    <source>
        <dbReference type="ARBA" id="ARBA00005695"/>
    </source>
</evidence>
<dbReference type="GO" id="GO:0030288">
    <property type="term" value="C:outer membrane-bounded periplasmic space"/>
    <property type="evidence" value="ECO:0007669"/>
    <property type="project" value="UniProtKB-ARBA"/>
</dbReference>